<dbReference type="AlphaFoldDB" id="A0A2R6NLW0"/>
<dbReference type="Pfam" id="PF08612">
    <property type="entry name" value="Med20"/>
    <property type="match status" value="1"/>
</dbReference>
<keyword evidence="4" id="KW-0804">Transcription</keyword>
<keyword evidence="4" id="KW-0805">Transcription regulation</keyword>
<comment type="subcellular location">
    <subcellularLocation>
        <location evidence="1 4">Nucleus</location>
    </subcellularLocation>
</comment>
<feature type="region of interest" description="Disordered" evidence="5">
    <location>
        <begin position="214"/>
        <end position="240"/>
    </location>
</feature>
<protein>
    <recommendedName>
        <fullName evidence="4">Mediator of RNA polymerase II transcription subunit 20</fullName>
    </recommendedName>
    <alternativeName>
        <fullName evidence="4">Mediator complex subunit 20</fullName>
    </alternativeName>
</protein>
<evidence type="ECO:0000256" key="1">
    <source>
        <dbReference type="ARBA" id="ARBA00004123"/>
    </source>
</evidence>
<reference evidence="6 7" key="1">
    <citation type="submission" date="2018-02" db="EMBL/GenBank/DDBJ databases">
        <title>Genome sequence of the basidiomycete white-rot fungus Phlebia centrifuga.</title>
        <authorList>
            <person name="Granchi Z."/>
            <person name="Peng M."/>
            <person name="de Vries R.P."/>
            <person name="Hilden K."/>
            <person name="Makela M.R."/>
            <person name="Grigoriev I."/>
            <person name="Riley R."/>
        </authorList>
    </citation>
    <scope>NUCLEOTIDE SEQUENCE [LARGE SCALE GENOMIC DNA]</scope>
    <source>
        <strain evidence="6 7">FBCC195</strain>
    </source>
</reference>
<comment type="caution">
    <text evidence="6">The sequence shown here is derived from an EMBL/GenBank/DDBJ whole genome shotgun (WGS) entry which is preliminary data.</text>
</comment>
<keyword evidence="7" id="KW-1185">Reference proteome</keyword>
<name>A0A2R6NLW0_9APHY</name>
<gene>
    <name evidence="4" type="primary">MED20</name>
    <name evidence="6" type="ORF">PHLCEN_2v10679</name>
</gene>
<dbReference type="GO" id="GO:0003712">
    <property type="term" value="F:transcription coregulator activity"/>
    <property type="evidence" value="ECO:0007669"/>
    <property type="project" value="InterPro"/>
</dbReference>
<sequence>MPFRKVNALLVTAKVVLGRGLYNISLPTIRWVLPDNRFVSVENVFVLLEDPVAPQRSDLLQIQPSEGLPPVPLTGPGAPTHYRTTFLTLSPPGALEQLLAQLRARWVSVRQSGAPGVPQRTQASGQQLSVEGHIYAIGTDFIVRAGNVILAGGAVKGMLLEAEYLPLPTMKQSTDGTLELLSNLLISILPNIPDAKTAAVTISDSIWEEVLWDREEEEEEVEKGPPQEESDDIFVTGDQDVPSFRKGDWIGVDRDRRSAYLIIGALKSEGLL</sequence>
<evidence type="ECO:0000313" key="6">
    <source>
        <dbReference type="EMBL" id="PSR73387.1"/>
    </source>
</evidence>
<accession>A0A2R6NLW0</accession>
<evidence type="ECO:0000256" key="2">
    <source>
        <dbReference type="ARBA" id="ARBA00010743"/>
    </source>
</evidence>
<proteinExistence type="inferred from homology"/>
<organism evidence="6 7">
    <name type="scientific">Hermanssonia centrifuga</name>
    <dbReference type="NCBI Taxonomy" id="98765"/>
    <lineage>
        <taxon>Eukaryota</taxon>
        <taxon>Fungi</taxon>
        <taxon>Dikarya</taxon>
        <taxon>Basidiomycota</taxon>
        <taxon>Agaricomycotina</taxon>
        <taxon>Agaricomycetes</taxon>
        <taxon>Polyporales</taxon>
        <taxon>Meruliaceae</taxon>
        <taxon>Hermanssonia</taxon>
    </lineage>
</organism>
<dbReference type="STRING" id="98765.A0A2R6NLW0"/>
<comment type="subunit">
    <text evidence="4">Component of the Mediator complex.</text>
</comment>
<evidence type="ECO:0000256" key="5">
    <source>
        <dbReference type="SAM" id="MobiDB-lite"/>
    </source>
</evidence>
<dbReference type="Proteomes" id="UP000186601">
    <property type="component" value="Unassembled WGS sequence"/>
</dbReference>
<dbReference type="GO" id="GO:0006357">
    <property type="term" value="P:regulation of transcription by RNA polymerase II"/>
    <property type="evidence" value="ECO:0007669"/>
    <property type="project" value="InterPro"/>
</dbReference>
<evidence type="ECO:0000256" key="4">
    <source>
        <dbReference type="RuleBase" id="RU364152"/>
    </source>
</evidence>
<comment type="function">
    <text evidence="4">Component of the Mediator complex, a coactivator involved in the regulated transcription of nearly all RNA polymerase II-dependent genes. Mediator functions as a bridge to convey information from gene-specific regulatory proteins to the basal RNA polymerase II transcription machinery. Mediator is recruited to promoters by direct interactions with regulatory proteins and serves as a scaffold for the assembly of a functional preinitiation complex with RNA polymerase II and the general transcription factors.</text>
</comment>
<comment type="similarity">
    <text evidence="2 4">Belongs to the Mediator complex subunit 20 family.</text>
</comment>
<evidence type="ECO:0000256" key="3">
    <source>
        <dbReference type="ARBA" id="ARBA00023242"/>
    </source>
</evidence>
<dbReference type="GO" id="GO:0016592">
    <property type="term" value="C:mediator complex"/>
    <property type="evidence" value="ECO:0007669"/>
    <property type="project" value="InterPro"/>
</dbReference>
<keyword evidence="3 4" id="KW-0539">Nucleus</keyword>
<evidence type="ECO:0000313" key="7">
    <source>
        <dbReference type="Proteomes" id="UP000186601"/>
    </source>
</evidence>
<keyword evidence="4" id="KW-0010">Activator</keyword>
<dbReference type="EMBL" id="MLYV02001076">
    <property type="protein sequence ID" value="PSR73387.1"/>
    <property type="molecule type" value="Genomic_DNA"/>
</dbReference>
<dbReference type="InterPro" id="IPR013921">
    <property type="entry name" value="Mediator_Med20"/>
</dbReference>
<dbReference type="OrthoDB" id="2536675at2759"/>